<gene>
    <name evidence="1" type="ORF">WUBG_12366</name>
</gene>
<organism evidence="1 2">
    <name type="scientific">Wuchereria bancrofti</name>
    <dbReference type="NCBI Taxonomy" id="6293"/>
    <lineage>
        <taxon>Eukaryota</taxon>
        <taxon>Metazoa</taxon>
        <taxon>Ecdysozoa</taxon>
        <taxon>Nematoda</taxon>
        <taxon>Chromadorea</taxon>
        <taxon>Rhabditida</taxon>
        <taxon>Spirurina</taxon>
        <taxon>Spiruromorpha</taxon>
        <taxon>Filarioidea</taxon>
        <taxon>Onchocercidae</taxon>
        <taxon>Wuchereria</taxon>
    </lineage>
</organism>
<name>J9EN22_WUCBA</name>
<reference evidence="2" key="1">
    <citation type="submission" date="2012-08" db="EMBL/GenBank/DDBJ databases">
        <title>The Genome Sequence of Wuchereria bancrofti.</title>
        <authorList>
            <person name="Nutman T.B."/>
            <person name="Fink D.L."/>
            <person name="Russ C."/>
            <person name="Young S."/>
            <person name="Zeng Q."/>
            <person name="Koehrsen M."/>
            <person name="Alvarado L."/>
            <person name="Berlin A."/>
            <person name="Chapman S.B."/>
            <person name="Chen Z."/>
            <person name="Freedman E."/>
            <person name="Gellesch M."/>
            <person name="Goldberg J."/>
            <person name="Griggs A."/>
            <person name="Gujja S."/>
            <person name="Heilman E.R."/>
            <person name="Heiman D."/>
            <person name="Hepburn T."/>
            <person name="Howarth C."/>
            <person name="Jen D."/>
            <person name="Larson L."/>
            <person name="Lewis B."/>
            <person name="Mehta T."/>
            <person name="Park D."/>
            <person name="Pearson M."/>
            <person name="Roberts A."/>
            <person name="Saif S."/>
            <person name="Shea T."/>
            <person name="Shenoy N."/>
            <person name="Sisk P."/>
            <person name="Stolte C."/>
            <person name="Sykes S."/>
            <person name="Walk T."/>
            <person name="White J."/>
            <person name="Yandava C."/>
            <person name="Haas B."/>
            <person name="Henn M.R."/>
            <person name="Nusbaum C."/>
            <person name="Birren B."/>
        </authorList>
    </citation>
    <scope>NUCLEOTIDE SEQUENCE [LARGE SCALE GENOMIC DNA]</scope>
    <source>
        <strain evidence="2">NA</strain>
    </source>
</reference>
<dbReference type="AlphaFoldDB" id="J9EN22"/>
<dbReference type="Proteomes" id="UP000004810">
    <property type="component" value="Unassembled WGS sequence"/>
</dbReference>
<evidence type="ECO:0000313" key="2">
    <source>
        <dbReference type="Proteomes" id="UP000004810"/>
    </source>
</evidence>
<accession>J9EN22</accession>
<sequence length="55" mass="6439">MEDRAEHLLQRIKLSRELSKRSTGRTHSHMRILSSVRESSIKDELLLHGFIVFPP</sequence>
<protein>
    <submittedName>
        <fullName evidence="1">Uncharacterized protein</fullName>
    </submittedName>
</protein>
<proteinExistence type="predicted"/>
<evidence type="ECO:0000313" key="1">
    <source>
        <dbReference type="EMBL" id="EJW76724.1"/>
    </source>
</evidence>
<dbReference type="EMBL" id="ADBV01008698">
    <property type="protein sequence ID" value="EJW76724.1"/>
    <property type="molecule type" value="Genomic_DNA"/>
</dbReference>
<comment type="caution">
    <text evidence="1">The sequence shown here is derived from an EMBL/GenBank/DDBJ whole genome shotgun (WGS) entry which is preliminary data.</text>
</comment>